<dbReference type="SUPFAM" id="SSF55874">
    <property type="entry name" value="ATPase domain of HSP90 chaperone/DNA topoisomerase II/histidine kinase"/>
    <property type="match status" value="1"/>
</dbReference>
<evidence type="ECO:0000313" key="4">
    <source>
        <dbReference type="EMBL" id="CAE7775992.1"/>
    </source>
</evidence>
<dbReference type="InterPro" id="IPR005467">
    <property type="entry name" value="His_kinase_dom"/>
</dbReference>
<dbReference type="PANTHER" id="PTHR11947:SF3">
    <property type="entry name" value="[PYRUVATE DEHYDROGENASE (ACETYL-TRANSFERRING)] KINASE, MITOCHONDRIAL"/>
    <property type="match status" value="1"/>
</dbReference>
<feature type="domain" description="Histidine kinase" evidence="3">
    <location>
        <begin position="226"/>
        <end position="351"/>
    </location>
</feature>
<protein>
    <recommendedName>
        <fullName evidence="1">Protein-serine/threonine kinase</fullName>
        <ecNumber evidence="1">2.7.11.-</ecNumber>
    </recommendedName>
</protein>
<dbReference type="OrthoDB" id="241648at2759"/>
<gene>
    <name evidence="4" type="primary">PDK2</name>
    <name evidence="4" type="ORF">SPIL2461_LOCUS22970</name>
</gene>
<keyword evidence="1" id="KW-0418">Kinase</keyword>
<dbReference type="GO" id="GO:0005759">
    <property type="term" value="C:mitochondrial matrix"/>
    <property type="evidence" value="ECO:0007669"/>
    <property type="project" value="UniProtKB-SubCell"/>
</dbReference>
<feature type="region of interest" description="Disordered" evidence="2">
    <location>
        <begin position="133"/>
        <end position="160"/>
    </location>
</feature>
<dbReference type="PROSITE" id="PS50109">
    <property type="entry name" value="HIS_KIN"/>
    <property type="match status" value="1"/>
</dbReference>
<dbReference type="InterPro" id="IPR039028">
    <property type="entry name" value="BCKD/PDK"/>
</dbReference>
<dbReference type="InterPro" id="IPR003594">
    <property type="entry name" value="HATPase_dom"/>
</dbReference>
<dbReference type="PANTHER" id="PTHR11947">
    <property type="entry name" value="PYRUVATE DEHYDROGENASE KINASE"/>
    <property type="match status" value="1"/>
</dbReference>
<reference evidence="4" key="1">
    <citation type="submission" date="2021-02" db="EMBL/GenBank/DDBJ databases">
        <authorList>
            <person name="Dougan E. K."/>
            <person name="Rhodes N."/>
            <person name="Thang M."/>
            <person name="Chan C."/>
        </authorList>
    </citation>
    <scope>NUCLEOTIDE SEQUENCE</scope>
</reference>
<dbReference type="EC" id="2.7.11.-" evidence="1"/>
<evidence type="ECO:0000313" key="5">
    <source>
        <dbReference type="Proteomes" id="UP000649617"/>
    </source>
</evidence>
<keyword evidence="1" id="KW-0808">Transferase</keyword>
<keyword evidence="1" id="KW-0067">ATP-binding</keyword>
<dbReference type="InterPro" id="IPR004358">
    <property type="entry name" value="Sig_transdc_His_kin-like_C"/>
</dbReference>
<dbReference type="GO" id="GO:0010906">
    <property type="term" value="P:regulation of glucose metabolic process"/>
    <property type="evidence" value="ECO:0007669"/>
    <property type="project" value="TreeGrafter"/>
</dbReference>
<dbReference type="InterPro" id="IPR036890">
    <property type="entry name" value="HATPase_C_sf"/>
</dbReference>
<keyword evidence="5" id="KW-1185">Reference proteome</keyword>
<dbReference type="GO" id="GO:0005524">
    <property type="term" value="F:ATP binding"/>
    <property type="evidence" value="ECO:0007669"/>
    <property type="project" value="UniProtKB-UniRule"/>
</dbReference>
<dbReference type="Proteomes" id="UP000649617">
    <property type="component" value="Unassembled WGS sequence"/>
</dbReference>
<sequence>MTPAVDLLRDDMEAELAGLDSTPTLLAAAQVWRHRLLARRPALVLRPCTEADSQRWPILSAWRWLIALPGREHTLSVDVAGSSAVPTSRECGSDVAYRGVLRPMRHASPAAGHVEVPPSPLMLLGPSRVAGATRMATSPASPATTPSTTADSATGTAERTWPMRQTQTPSAPIAGCTGLAALRLALGAEQFLWIKACSRTFCGQPSSARSAQDSMLRWHRYIPGYLRYIMVELLKNSFKATLSSFGPDEIKDRPIHVLICRDDAHVMIRVSDRAGGIPSHVGERIWSYLYGAAAREAYTHHTKSTTATPFSGYGVGLPLSRLHARYLGGKLELTSYPGFGTDVSVHLPRITSDQVEEIGQEFPSQFP</sequence>
<evidence type="ECO:0000256" key="2">
    <source>
        <dbReference type="SAM" id="MobiDB-lite"/>
    </source>
</evidence>
<keyword evidence="1" id="KW-0547">Nucleotide-binding</keyword>
<keyword evidence="1" id="KW-0496">Mitochondrion</keyword>
<comment type="caution">
    <text evidence="4">The sequence shown here is derived from an EMBL/GenBank/DDBJ whole genome shotgun (WGS) entry which is preliminary data.</text>
</comment>
<accession>A0A812YDD3</accession>
<dbReference type="AlphaFoldDB" id="A0A812YDD3"/>
<comment type="subcellular location">
    <subcellularLocation>
        <location evidence="1">Mitochondrion matrix</location>
    </subcellularLocation>
</comment>
<proteinExistence type="inferred from homology"/>
<feature type="compositionally biased region" description="Low complexity" evidence="2">
    <location>
        <begin position="133"/>
        <end position="157"/>
    </location>
</feature>
<dbReference type="PRINTS" id="PR00344">
    <property type="entry name" value="BCTRLSENSOR"/>
</dbReference>
<dbReference type="EMBL" id="CAJNIZ010047792">
    <property type="protein sequence ID" value="CAE7775992.1"/>
    <property type="molecule type" value="Genomic_DNA"/>
</dbReference>
<dbReference type="GO" id="GO:0004740">
    <property type="term" value="F:pyruvate dehydrogenase (acetyl-transferring) kinase activity"/>
    <property type="evidence" value="ECO:0007669"/>
    <property type="project" value="TreeGrafter"/>
</dbReference>
<organism evidence="4 5">
    <name type="scientific">Symbiodinium pilosum</name>
    <name type="common">Dinoflagellate</name>
    <dbReference type="NCBI Taxonomy" id="2952"/>
    <lineage>
        <taxon>Eukaryota</taxon>
        <taxon>Sar</taxon>
        <taxon>Alveolata</taxon>
        <taxon>Dinophyceae</taxon>
        <taxon>Suessiales</taxon>
        <taxon>Symbiodiniaceae</taxon>
        <taxon>Symbiodinium</taxon>
    </lineage>
</organism>
<dbReference type="Pfam" id="PF02518">
    <property type="entry name" value="HATPase_c"/>
    <property type="match status" value="1"/>
</dbReference>
<comment type="similarity">
    <text evidence="1">Belongs to the PDK/BCKDK protein kinase family.</text>
</comment>
<name>A0A812YDD3_SYMPI</name>
<dbReference type="Gene3D" id="3.30.565.10">
    <property type="entry name" value="Histidine kinase-like ATPase, C-terminal domain"/>
    <property type="match status" value="1"/>
</dbReference>
<dbReference type="SMART" id="SM00387">
    <property type="entry name" value="HATPase_c"/>
    <property type="match status" value="1"/>
</dbReference>
<evidence type="ECO:0000259" key="3">
    <source>
        <dbReference type="PROSITE" id="PS50109"/>
    </source>
</evidence>
<evidence type="ECO:0000256" key="1">
    <source>
        <dbReference type="RuleBase" id="RU366032"/>
    </source>
</evidence>